<keyword evidence="2" id="KW-0732">Signal</keyword>
<feature type="transmembrane region" description="Helical" evidence="1">
    <location>
        <begin position="182"/>
        <end position="205"/>
    </location>
</feature>
<dbReference type="EMBL" id="NRSG01000420">
    <property type="protein sequence ID" value="MBK1661983.1"/>
    <property type="molecule type" value="Genomic_DNA"/>
</dbReference>
<keyword evidence="1" id="KW-0812">Transmembrane</keyword>
<evidence type="ECO:0000256" key="2">
    <source>
        <dbReference type="SAM" id="SignalP"/>
    </source>
</evidence>
<protein>
    <submittedName>
        <fullName evidence="3">Uncharacterized protein</fullName>
    </submittedName>
</protein>
<dbReference type="Proteomes" id="UP000697995">
    <property type="component" value="Unassembled WGS sequence"/>
</dbReference>
<evidence type="ECO:0000256" key="1">
    <source>
        <dbReference type="SAM" id="Phobius"/>
    </source>
</evidence>
<evidence type="ECO:0000313" key="4">
    <source>
        <dbReference type="Proteomes" id="UP000697995"/>
    </source>
</evidence>
<feature type="signal peptide" evidence="2">
    <location>
        <begin position="1"/>
        <end position="26"/>
    </location>
</feature>
<comment type="caution">
    <text evidence="3">The sequence shown here is derived from an EMBL/GenBank/DDBJ whole genome shotgun (WGS) entry which is preliminary data.</text>
</comment>
<keyword evidence="1" id="KW-0472">Membrane</keyword>
<proteinExistence type="predicted"/>
<gene>
    <name evidence="3" type="ORF">CKO45_27710</name>
</gene>
<feature type="transmembrane region" description="Helical" evidence="1">
    <location>
        <begin position="287"/>
        <end position="305"/>
    </location>
</feature>
<keyword evidence="1" id="KW-1133">Transmembrane helix</keyword>
<dbReference type="RefSeq" id="WP_133223153.1">
    <property type="nucleotide sequence ID" value="NZ_NRSG01000420.1"/>
</dbReference>
<accession>A0ABS1D665</accession>
<reference evidence="3 4" key="1">
    <citation type="journal article" date="2020" name="Microorganisms">
        <title>Osmotic Adaptation and Compatible Solute Biosynthesis of Phototrophic Bacteria as Revealed from Genome Analyses.</title>
        <authorList>
            <person name="Imhoff J.F."/>
            <person name="Rahn T."/>
            <person name="Kunzel S."/>
            <person name="Keller A."/>
            <person name="Neulinger S.C."/>
        </authorList>
    </citation>
    <scope>NUCLEOTIDE SEQUENCE [LARGE SCALE GENOMIC DNA]</scope>
    <source>
        <strain evidence="3 4">DSM 15382</strain>
    </source>
</reference>
<sequence length="464" mass="49010">MPSCPCPPLALLLGLLALLPWGGARAQATEKPRAACVAERGSLGAPGLIGITADWVGPAGQRFRPPVEIATTRLTPSAGSGRSVELLLSAPPVGMLQAGEWQTATFLAAARLTTDAGVTRGLRALVVARRGEADQPEMLLRVQVPVNTSLLAETWLIAVAACSATTAELLGYAIADLEVQPAYLPGLFAVLVTLGVYLIAVAAVWRCNARTLQAAWMRQRWLPGQGAGWRWAWKALVAANPVFVSQDATGFGSLARLQILLFSLAAGFVSLHIFFANGVIGALSNDVLWLLGIAVGSGTLARFVPTNAGLKPGNRLWLRQRQALAEWEDRMPQLRDIVSADGEIDVARVQAVIFSAVTLLALLVNGLGDLSNFKVPSEVQYLLGLSQVAYIAGKAIPAESIRALDQAIDALRAADAVAQATADPQARSSFEQARGAASQALADVFGERFRKTAFDAMQPGREAA</sequence>
<name>A0ABS1D665_9PROT</name>
<feature type="transmembrane region" description="Helical" evidence="1">
    <location>
        <begin position="259"/>
        <end position="281"/>
    </location>
</feature>
<keyword evidence="4" id="KW-1185">Reference proteome</keyword>
<evidence type="ECO:0000313" key="3">
    <source>
        <dbReference type="EMBL" id="MBK1661983.1"/>
    </source>
</evidence>
<feature type="chain" id="PRO_5046581548" evidence="2">
    <location>
        <begin position="27"/>
        <end position="464"/>
    </location>
</feature>
<organism evidence="3 4">
    <name type="scientific">Paracraurococcus ruber</name>
    <dbReference type="NCBI Taxonomy" id="77675"/>
    <lineage>
        <taxon>Bacteria</taxon>
        <taxon>Pseudomonadati</taxon>
        <taxon>Pseudomonadota</taxon>
        <taxon>Alphaproteobacteria</taxon>
        <taxon>Acetobacterales</taxon>
        <taxon>Roseomonadaceae</taxon>
        <taxon>Paracraurococcus</taxon>
    </lineage>
</organism>